<name>B6H0R9_PENRW</name>
<protein>
    <submittedName>
        <fullName evidence="1">Uncharacterized protein</fullName>
    </submittedName>
</protein>
<dbReference type="AlphaFoldDB" id="B6H0R9"/>
<keyword evidence="2" id="KW-1185">Reference proteome</keyword>
<accession>B6H0R9</accession>
<dbReference type="VEuPathDB" id="FungiDB:PCH_Pc12g10610"/>
<evidence type="ECO:0000313" key="1">
    <source>
        <dbReference type="EMBL" id="CAP80688.1"/>
    </source>
</evidence>
<evidence type="ECO:0000313" key="2">
    <source>
        <dbReference type="Proteomes" id="UP000000724"/>
    </source>
</evidence>
<dbReference type="EMBL" id="AM920427">
    <property type="protein sequence ID" value="CAP80688.1"/>
    <property type="molecule type" value="Genomic_DNA"/>
</dbReference>
<dbReference type="HOGENOM" id="CLU_2210847_0_0_1"/>
<sequence>MVELFSVIDKAYPLGMHDPLREVYSRIIDFGAGINKAVYTGAGILPIMTGRLSGHGEDSGFRDQRDDQLPFPCVVGYLAGRRRRVYRPREPAVFSHIVLNAIKVVWY</sequence>
<proteinExistence type="predicted"/>
<dbReference type="Proteomes" id="UP000000724">
    <property type="component" value="Contig Pc00c12"/>
</dbReference>
<organism evidence="1 2">
    <name type="scientific">Penicillium rubens (strain ATCC 28089 / DSM 1075 / NRRL 1951 / Wisconsin 54-1255)</name>
    <name type="common">Penicillium chrysogenum</name>
    <dbReference type="NCBI Taxonomy" id="500485"/>
    <lineage>
        <taxon>Eukaryota</taxon>
        <taxon>Fungi</taxon>
        <taxon>Dikarya</taxon>
        <taxon>Ascomycota</taxon>
        <taxon>Pezizomycotina</taxon>
        <taxon>Eurotiomycetes</taxon>
        <taxon>Eurotiomycetidae</taxon>
        <taxon>Eurotiales</taxon>
        <taxon>Aspergillaceae</taxon>
        <taxon>Penicillium</taxon>
        <taxon>Penicillium chrysogenum species complex</taxon>
    </lineage>
</organism>
<reference evidence="1 2" key="1">
    <citation type="journal article" date="2008" name="Nat. Biotechnol.">
        <title>Genome sequencing and analysis of the filamentous fungus Penicillium chrysogenum.</title>
        <authorList>
            <person name="van den Berg M.A."/>
            <person name="Albang R."/>
            <person name="Albermann K."/>
            <person name="Badger J.H."/>
            <person name="Daran J.-M."/>
            <person name="Driessen A.J.M."/>
            <person name="Garcia-Estrada C."/>
            <person name="Fedorova N.D."/>
            <person name="Harris D.M."/>
            <person name="Heijne W.H.M."/>
            <person name="Joardar V.S."/>
            <person name="Kiel J.A.K.W."/>
            <person name="Kovalchuk A."/>
            <person name="Martin J.F."/>
            <person name="Nierman W.C."/>
            <person name="Nijland J.G."/>
            <person name="Pronk J.T."/>
            <person name="Roubos J.A."/>
            <person name="van der Klei I.J."/>
            <person name="van Peij N.N.M.E."/>
            <person name="Veenhuis M."/>
            <person name="von Doehren H."/>
            <person name="Wagner C."/>
            <person name="Wortman J.R."/>
            <person name="Bovenberg R.A.L."/>
        </authorList>
    </citation>
    <scope>NUCLEOTIDE SEQUENCE [LARGE SCALE GENOMIC DNA]</scope>
    <source>
        <strain evidence="2">ATCC 28089 / DSM 1075 / NRRL 1951 / Wisconsin 54-1255</strain>
    </source>
</reference>
<gene>
    <name evidence="1" type="ORF">Pc12g10610</name>
    <name evidence="1" type="ORF">PCH_Pc12g10610</name>
</gene>